<dbReference type="OrthoDB" id="8380151at2"/>
<gene>
    <name evidence="1" type="ORF">DQ393_15280</name>
</gene>
<dbReference type="AlphaFoldDB" id="A0A329YI27"/>
<evidence type="ECO:0000313" key="1">
    <source>
        <dbReference type="EMBL" id="RAX40735.1"/>
    </source>
</evidence>
<reference evidence="1 2" key="1">
    <citation type="submission" date="2018-06" db="EMBL/GenBank/DDBJ databases">
        <title>Whole Genome Sequence of an efficient microsymbiont, Rhizobium tropici.</title>
        <authorList>
            <person name="Srinivasan R."/>
            <person name="Singh H.V."/>
            <person name="Srivastava R."/>
            <person name="Kumari B."/>
            <person name="Radhakrishna A."/>
        </authorList>
    </citation>
    <scope>NUCLEOTIDE SEQUENCE [LARGE SCALE GENOMIC DNA]</scope>
    <source>
        <strain evidence="1 2">IGFRI Rhizo-19</strain>
    </source>
</reference>
<organism evidence="1 2">
    <name type="scientific">Rhizobium tropici</name>
    <dbReference type="NCBI Taxonomy" id="398"/>
    <lineage>
        <taxon>Bacteria</taxon>
        <taxon>Pseudomonadati</taxon>
        <taxon>Pseudomonadota</taxon>
        <taxon>Alphaproteobacteria</taxon>
        <taxon>Hyphomicrobiales</taxon>
        <taxon>Rhizobiaceae</taxon>
        <taxon>Rhizobium/Agrobacterium group</taxon>
        <taxon>Rhizobium</taxon>
    </lineage>
</organism>
<name>A0A329YI27_RHITR</name>
<sequence>MTTGRRSRRTSSRAGYFDCFWGCPRCRRILSIAEVIELHCENCDLAIVPSEMAMGEPVNEAPDLGRL</sequence>
<comment type="caution">
    <text evidence="1">The sequence shown here is derived from an EMBL/GenBank/DDBJ whole genome shotgun (WGS) entry which is preliminary data.</text>
</comment>
<protein>
    <submittedName>
        <fullName evidence="1">Uncharacterized protein</fullName>
    </submittedName>
</protein>
<dbReference type="EMBL" id="QMKK01000037">
    <property type="protein sequence ID" value="RAX40735.1"/>
    <property type="molecule type" value="Genomic_DNA"/>
</dbReference>
<evidence type="ECO:0000313" key="2">
    <source>
        <dbReference type="Proteomes" id="UP000251205"/>
    </source>
</evidence>
<dbReference type="Proteomes" id="UP000251205">
    <property type="component" value="Unassembled WGS sequence"/>
</dbReference>
<proteinExistence type="predicted"/>
<accession>A0A329YI27</accession>